<dbReference type="InterPro" id="IPR004437">
    <property type="entry name" value="ParB/RepB/Spo0J"/>
</dbReference>
<dbReference type="GeneID" id="66294852"/>
<name>Q4FNR3_PELUB</name>
<evidence type="ECO:0000256" key="3">
    <source>
        <dbReference type="ARBA" id="ARBA00023125"/>
    </source>
</evidence>
<dbReference type="HOGENOM" id="CLU_023853_0_0_5"/>
<dbReference type="eggNOG" id="COG1475">
    <property type="taxonomic scope" value="Bacteria"/>
</dbReference>
<dbReference type="InterPro" id="IPR041468">
    <property type="entry name" value="HTH_ParB/Spo0J"/>
</dbReference>
<dbReference type="EC" id="2.7.7.-" evidence="6"/>
<keyword evidence="3" id="KW-0238">DNA-binding</keyword>
<evidence type="ECO:0000256" key="1">
    <source>
        <dbReference type="ARBA" id="ARBA00006295"/>
    </source>
</evidence>
<dbReference type="InterPro" id="IPR003115">
    <property type="entry name" value="ParB_N"/>
</dbReference>
<dbReference type="FunFam" id="1.10.10.2830:FF:000001">
    <property type="entry name" value="Chromosome partitioning protein ParB"/>
    <property type="match status" value="1"/>
</dbReference>
<dbReference type="STRING" id="335992.SAR11_0354"/>
<keyword evidence="6" id="KW-0808">Transferase</keyword>
<dbReference type="NCBIfam" id="TIGR00180">
    <property type="entry name" value="parB_part"/>
    <property type="match status" value="1"/>
</dbReference>
<dbReference type="GO" id="GO:0016779">
    <property type="term" value="F:nucleotidyltransferase activity"/>
    <property type="evidence" value="ECO:0007669"/>
    <property type="project" value="UniProtKB-KW"/>
</dbReference>
<evidence type="ECO:0000256" key="4">
    <source>
        <dbReference type="ARBA" id="ARBA00025472"/>
    </source>
</evidence>
<protein>
    <submittedName>
        <fullName evidence="6">Chromosome partitioning protein</fullName>
        <ecNumber evidence="6">2.7.7.-</ecNumber>
    </submittedName>
</protein>
<sequence>MDANKIKKGLGRGLSSLIGETKVEINVNKVSISDLVRNKFQPRKTFDAESLQDLTNSIKERGIIQPIIVRRSSEDNSKYEIIAGERRWLSAQKAGLHEVPVVITNIDDLKSLEFAIIENVQRNDLNVIEEAQGYQRLIEEFSYDQEKVAQFIGKSRSHIANCLRLLNLPQAVLKLIQTQKLSAGHAKILVGLDNAEFVANKIIEKNLSVRQSENFVKIFKTKKHSLKTSKDINLQVLENSIREKIGLNVLIKNKKNNSGSLLLEYKDLDQLNKIIEIIKSNY</sequence>
<dbReference type="CDD" id="cd16393">
    <property type="entry name" value="SPO0J_N"/>
    <property type="match status" value="1"/>
</dbReference>
<dbReference type="AlphaFoldDB" id="Q4FNR3"/>
<dbReference type="Pfam" id="PF02195">
    <property type="entry name" value="ParB_N"/>
    <property type="match status" value="1"/>
</dbReference>
<dbReference type="FunFam" id="3.90.1530.30:FF:000001">
    <property type="entry name" value="Chromosome partitioning protein ParB"/>
    <property type="match status" value="1"/>
</dbReference>
<evidence type="ECO:0000313" key="7">
    <source>
        <dbReference type="Proteomes" id="UP000002528"/>
    </source>
</evidence>
<evidence type="ECO:0000313" key="6">
    <source>
        <dbReference type="EMBL" id="AAZ21176.1"/>
    </source>
</evidence>
<dbReference type="Proteomes" id="UP000002528">
    <property type="component" value="Chromosome"/>
</dbReference>
<dbReference type="OrthoDB" id="9802051at2"/>
<dbReference type="GO" id="GO:0003677">
    <property type="term" value="F:DNA binding"/>
    <property type="evidence" value="ECO:0007669"/>
    <property type="project" value="UniProtKB-KW"/>
</dbReference>
<keyword evidence="7" id="KW-1185">Reference proteome</keyword>
<proteinExistence type="inferred from homology"/>
<keyword evidence="2" id="KW-0159">Chromosome partition</keyword>
<dbReference type="InterPro" id="IPR036086">
    <property type="entry name" value="ParB/Sulfiredoxin_sf"/>
</dbReference>
<feature type="domain" description="ParB-like N-terminal" evidence="5">
    <location>
        <begin position="28"/>
        <end position="120"/>
    </location>
</feature>
<dbReference type="SMART" id="SM00470">
    <property type="entry name" value="ParB"/>
    <property type="match status" value="1"/>
</dbReference>
<dbReference type="InterPro" id="IPR050336">
    <property type="entry name" value="Chromosome_partition/occlusion"/>
</dbReference>
<dbReference type="RefSeq" id="WP_011281646.1">
    <property type="nucleotide sequence ID" value="NC_007205.1"/>
</dbReference>
<dbReference type="GO" id="GO:0007059">
    <property type="term" value="P:chromosome segregation"/>
    <property type="evidence" value="ECO:0007669"/>
    <property type="project" value="UniProtKB-KW"/>
</dbReference>
<dbReference type="Pfam" id="PF17762">
    <property type="entry name" value="HTH_ParB"/>
    <property type="match status" value="1"/>
</dbReference>
<dbReference type="GO" id="GO:0045881">
    <property type="term" value="P:positive regulation of sporulation resulting in formation of a cellular spore"/>
    <property type="evidence" value="ECO:0007669"/>
    <property type="project" value="TreeGrafter"/>
</dbReference>
<organism evidence="6 7">
    <name type="scientific">Pelagibacter ubique (strain HTCC1062)</name>
    <dbReference type="NCBI Taxonomy" id="335992"/>
    <lineage>
        <taxon>Bacteria</taxon>
        <taxon>Pseudomonadati</taxon>
        <taxon>Pseudomonadota</taxon>
        <taxon>Alphaproteobacteria</taxon>
        <taxon>Candidatus Pelagibacterales</taxon>
        <taxon>Candidatus Pelagibacteraceae</taxon>
        <taxon>Candidatus Pelagibacter</taxon>
    </lineage>
</organism>
<comment type="function">
    <text evidence="4">Involved in chromosome partition. Localize to both poles of the predivisional cell following completion of DNA replication. Binds to the DNA origin of replication.</text>
</comment>
<gene>
    <name evidence="6" type="primary">parB</name>
    <name evidence="6" type="ordered locus">SAR11_0354</name>
</gene>
<reference evidence="6 7" key="1">
    <citation type="journal article" date="2005" name="Science">
        <title>Genome streamlining in a cosmopolitan oceanic bacterium.</title>
        <authorList>
            <person name="Giovannoni S.J."/>
            <person name="Tripp H.J."/>
            <person name="Givan S."/>
            <person name="Podar M."/>
            <person name="Vergin K.L."/>
            <person name="Baptista D."/>
            <person name="Bibbs L."/>
            <person name="Eads J."/>
            <person name="Richardson T.H."/>
            <person name="Noordewier M."/>
            <person name="Rappe M.S."/>
            <person name="Short J.M."/>
            <person name="Carrington J.C."/>
            <person name="Mathur E.J."/>
        </authorList>
    </citation>
    <scope>NUCLEOTIDE SEQUENCE [LARGE SCALE GENOMIC DNA]</scope>
    <source>
        <strain evidence="6 7">HTCC1062</strain>
    </source>
</reference>
<dbReference type="KEGG" id="pub:SAR11_0354"/>
<dbReference type="PANTHER" id="PTHR33375">
    <property type="entry name" value="CHROMOSOME-PARTITIONING PROTEIN PARB-RELATED"/>
    <property type="match status" value="1"/>
</dbReference>
<dbReference type="PANTHER" id="PTHR33375:SF1">
    <property type="entry name" value="CHROMOSOME-PARTITIONING PROTEIN PARB-RELATED"/>
    <property type="match status" value="1"/>
</dbReference>
<dbReference type="InterPro" id="IPR057240">
    <property type="entry name" value="ParB_dimer_C"/>
</dbReference>
<dbReference type="Gene3D" id="3.90.1530.30">
    <property type="match status" value="1"/>
</dbReference>
<dbReference type="SUPFAM" id="SSF110849">
    <property type="entry name" value="ParB/Sulfiredoxin"/>
    <property type="match status" value="1"/>
</dbReference>
<evidence type="ECO:0000259" key="5">
    <source>
        <dbReference type="SMART" id="SM00470"/>
    </source>
</evidence>
<dbReference type="EMBL" id="CP000084">
    <property type="protein sequence ID" value="AAZ21176.1"/>
    <property type="molecule type" value="Genomic_DNA"/>
</dbReference>
<accession>Q4FNR3</accession>
<dbReference type="Pfam" id="PF23552">
    <property type="entry name" value="ParB_C"/>
    <property type="match status" value="1"/>
</dbReference>
<evidence type="ECO:0000256" key="2">
    <source>
        <dbReference type="ARBA" id="ARBA00022829"/>
    </source>
</evidence>
<keyword evidence="6" id="KW-0548">Nucleotidyltransferase</keyword>
<dbReference type="Gene3D" id="1.10.10.2830">
    <property type="match status" value="1"/>
</dbReference>
<comment type="similarity">
    <text evidence="1">Belongs to the ParB family.</text>
</comment>
<dbReference type="GO" id="GO:0005694">
    <property type="term" value="C:chromosome"/>
    <property type="evidence" value="ECO:0007669"/>
    <property type="project" value="TreeGrafter"/>
</dbReference>